<accession>A0ABS7MFF3</accession>
<dbReference type="PROSITE" id="PS00743">
    <property type="entry name" value="BETA_LACTAMASE_B_1"/>
    <property type="match status" value="1"/>
</dbReference>
<comment type="similarity">
    <text evidence="4">Belongs to the metallo-beta-lactamase superfamily. Class-B beta-lactamase family.</text>
</comment>
<reference evidence="16" key="1">
    <citation type="submission" date="2021-08" db="EMBL/GenBank/DDBJ databases">
        <title>Sphingopyxis panaciterrulae sp. nov., isolated from the surface water of the Yellow Sea.</title>
        <authorList>
            <person name="Gao Z."/>
            <person name="Zhang D."/>
            <person name="Zhang A."/>
        </authorList>
    </citation>
    <scope>NUCLEOTIDE SEQUENCE</scope>
    <source>
        <strain evidence="16">XHP0097</strain>
    </source>
</reference>
<dbReference type="InterPro" id="IPR050855">
    <property type="entry name" value="NDM-1-like"/>
</dbReference>
<evidence type="ECO:0000256" key="2">
    <source>
        <dbReference type="ARBA" id="ARBA00001947"/>
    </source>
</evidence>
<evidence type="ECO:0000313" key="16">
    <source>
        <dbReference type="EMBL" id="MBY4637762.1"/>
    </source>
</evidence>
<feature type="signal peptide" evidence="14">
    <location>
        <begin position="1"/>
        <end position="20"/>
    </location>
</feature>
<evidence type="ECO:0000256" key="7">
    <source>
        <dbReference type="ARBA" id="ARBA00022723"/>
    </source>
</evidence>
<keyword evidence="8 14" id="KW-0732">Signal</keyword>
<comment type="cofactor">
    <cofactor evidence="2">
        <name>Zn(2+)</name>
        <dbReference type="ChEBI" id="CHEBI:29105"/>
    </cofactor>
</comment>
<dbReference type="SMART" id="SM00849">
    <property type="entry name" value="Lactamase_B"/>
    <property type="match status" value="1"/>
</dbReference>
<evidence type="ECO:0000256" key="12">
    <source>
        <dbReference type="ARBA" id="ARBA00023251"/>
    </source>
</evidence>
<comment type="subunit">
    <text evidence="5">Monomer.</text>
</comment>
<dbReference type="Gene3D" id="3.60.15.10">
    <property type="entry name" value="Ribonuclease Z/Hydroxyacylglutathione hydrolase-like"/>
    <property type="match status" value="1"/>
</dbReference>
<comment type="caution">
    <text evidence="16">The sequence shown here is derived from an EMBL/GenBank/DDBJ whole genome shotgun (WGS) entry which is preliminary data.</text>
</comment>
<dbReference type="RefSeq" id="WP_222136940.1">
    <property type="nucleotide sequence ID" value="NZ_JAILXK010000002.1"/>
</dbReference>
<sequence>MFRAVIFASTLVLAAPAALAQQDLSKVEIRTETVSPSIAVLFGAGGNIAVSHGADGTVLVDDQFAPLTPKLQAAVAALGATPVKWLINTHWHGDHSGGNENFGKAGAMIMAHDHVRERLAEGSLHRGGRAAPAPKDALPVLTYHDGITLHLNGDTVRVMHAPHAHTDGDSILHWETANVFHMGDTFFHKVTLPYIDLGSGGSVYGVLAAADMVLAKADEKSVIIPGHGPLATKADLAAYRAMLAEVIGAVDSAKAAGKSLDEVKAMKPAAKYEVKGGFIMGDAFVEAIYNSEKGHPRGHRPDRSKDVMGAHSHGGGAHSH</sequence>
<dbReference type="EMBL" id="JAILXK010000002">
    <property type="protein sequence ID" value="MBY4637762.1"/>
    <property type="molecule type" value="Genomic_DNA"/>
</dbReference>
<keyword evidence="7" id="KW-0479">Metal-binding</keyword>
<feature type="chain" id="PRO_5045129334" description="beta-lactamase" evidence="14">
    <location>
        <begin position="21"/>
        <end position="320"/>
    </location>
</feature>
<evidence type="ECO:0000256" key="5">
    <source>
        <dbReference type="ARBA" id="ARBA00011245"/>
    </source>
</evidence>
<evidence type="ECO:0000313" key="17">
    <source>
        <dbReference type="Proteomes" id="UP001166571"/>
    </source>
</evidence>
<dbReference type="PANTHER" id="PTHR42951:SF4">
    <property type="entry name" value="ACYL-COENZYME A THIOESTERASE MBLAC2"/>
    <property type="match status" value="1"/>
</dbReference>
<evidence type="ECO:0000259" key="15">
    <source>
        <dbReference type="SMART" id="SM00849"/>
    </source>
</evidence>
<dbReference type="Pfam" id="PF00753">
    <property type="entry name" value="Lactamase_B"/>
    <property type="match status" value="1"/>
</dbReference>
<dbReference type="SUPFAM" id="SSF56281">
    <property type="entry name" value="Metallo-hydrolase/oxidoreductase"/>
    <property type="match status" value="1"/>
</dbReference>
<keyword evidence="10" id="KW-0378">Hydrolase</keyword>
<dbReference type="InterPro" id="IPR001018">
    <property type="entry name" value="Beta-lactamase_class-B_CS"/>
</dbReference>
<feature type="compositionally biased region" description="Basic and acidic residues" evidence="13">
    <location>
        <begin position="292"/>
        <end position="308"/>
    </location>
</feature>
<evidence type="ECO:0000256" key="4">
    <source>
        <dbReference type="ARBA" id="ARBA00005250"/>
    </source>
</evidence>
<evidence type="ECO:0000256" key="10">
    <source>
        <dbReference type="ARBA" id="ARBA00022801"/>
    </source>
</evidence>
<evidence type="ECO:0000256" key="13">
    <source>
        <dbReference type="SAM" id="MobiDB-lite"/>
    </source>
</evidence>
<dbReference type="InterPro" id="IPR001279">
    <property type="entry name" value="Metallo-B-lactamas"/>
</dbReference>
<keyword evidence="12" id="KW-0046">Antibiotic resistance</keyword>
<comment type="catalytic activity">
    <reaction evidence="1">
        <text>a beta-lactam + H2O = a substituted beta-amino acid</text>
        <dbReference type="Rhea" id="RHEA:20401"/>
        <dbReference type="ChEBI" id="CHEBI:15377"/>
        <dbReference type="ChEBI" id="CHEBI:35627"/>
        <dbReference type="ChEBI" id="CHEBI:140347"/>
        <dbReference type="EC" id="3.5.2.6"/>
    </reaction>
</comment>
<evidence type="ECO:0000256" key="14">
    <source>
        <dbReference type="SAM" id="SignalP"/>
    </source>
</evidence>
<dbReference type="Proteomes" id="UP001166571">
    <property type="component" value="Unassembled WGS sequence"/>
</dbReference>
<dbReference type="EC" id="3.5.2.6" evidence="6"/>
<keyword evidence="11" id="KW-0862">Zinc</keyword>
<keyword evidence="17" id="KW-1185">Reference proteome</keyword>
<keyword evidence="9" id="KW-0574">Periplasm</keyword>
<protein>
    <recommendedName>
        <fullName evidence="6">beta-lactamase</fullName>
        <ecNumber evidence="6">3.5.2.6</ecNumber>
    </recommendedName>
</protein>
<dbReference type="PANTHER" id="PTHR42951">
    <property type="entry name" value="METALLO-BETA-LACTAMASE DOMAIN-CONTAINING"/>
    <property type="match status" value="1"/>
</dbReference>
<evidence type="ECO:0000256" key="11">
    <source>
        <dbReference type="ARBA" id="ARBA00022833"/>
    </source>
</evidence>
<evidence type="ECO:0000256" key="1">
    <source>
        <dbReference type="ARBA" id="ARBA00001526"/>
    </source>
</evidence>
<evidence type="ECO:0000256" key="6">
    <source>
        <dbReference type="ARBA" id="ARBA00012865"/>
    </source>
</evidence>
<proteinExistence type="inferred from homology"/>
<feature type="domain" description="Metallo-beta-lactamase" evidence="15">
    <location>
        <begin position="45"/>
        <end position="227"/>
    </location>
</feature>
<dbReference type="InterPro" id="IPR036866">
    <property type="entry name" value="RibonucZ/Hydroxyglut_hydro"/>
</dbReference>
<organism evidence="16 17">
    <name type="scientific">Sphingopyxis jiangsuensis</name>
    <dbReference type="NCBI Taxonomy" id="2871171"/>
    <lineage>
        <taxon>Bacteria</taxon>
        <taxon>Pseudomonadati</taxon>
        <taxon>Pseudomonadota</taxon>
        <taxon>Alphaproteobacteria</taxon>
        <taxon>Sphingomonadales</taxon>
        <taxon>Sphingomonadaceae</taxon>
        <taxon>Sphingopyxis</taxon>
    </lineage>
</organism>
<comment type="subcellular location">
    <subcellularLocation>
        <location evidence="3">Periplasm</location>
    </subcellularLocation>
</comment>
<evidence type="ECO:0000256" key="3">
    <source>
        <dbReference type="ARBA" id="ARBA00004418"/>
    </source>
</evidence>
<evidence type="ECO:0000256" key="9">
    <source>
        <dbReference type="ARBA" id="ARBA00022764"/>
    </source>
</evidence>
<feature type="region of interest" description="Disordered" evidence="13">
    <location>
        <begin position="292"/>
        <end position="320"/>
    </location>
</feature>
<name>A0ABS7MFF3_9SPHN</name>
<gene>
    <name evidence="16" type="ORF">K5P26_11500</name>
</gene>
<dbReference type="CDD" id="cd16282">
    <property type="entry name" value="metallo-hydrolase-like_MBL-fold"/>
    <property type="match status" value="1"/>
</dbReference>
<evidence type="ECO:0000256" key="8">
    <source>
        <dbReference type="ARBA" id="ARBA00022729"/>
    </source>
</evidence>